<evidence type="ECO:0000256" key="3">
    <source>
        <dbReference type="ARBA" id="ARBA00022723"/>
    </source>
</evidence>
<reference evidence="7 8" key="1">
    <citation type="submission" date="2016-03" db="EMBL/GenBank/DDBJ databases">
        <title>Draft genome sequence of the Fonsecaea monophora CBS 269.37.</title>
        <authorList>
            <person name="Bombassaro A."/>
            <person name="Vinicius W.A."/>
            <person name="De Hoog S."/>
            <person name="Sun J."/>
            <person name="Souza E.M."/>
            <person name="Raittz R.T."/>
            <person name="Costa F."/>
            <person name="Leao A.C."/>
            <person name="Tadra-Sfeir M.Z."/>
            <person name="Baura V."/>
            <person name="Balsanelli E."/>
            <person name="Pedrosa F.O."/>
            <person name="Moreno L.F."/>
            <person name="Steffens M.B."/>
            <person name="Xi L."/>
            <person name="Bocca A.L."/>
            <person name="Felipe M.S."/>
            <person name="Teixeira M."/>
            <person name="Telles Filho F.Q."/>
            <person name="Azevedo C.M."/>
            <person name="Gomes R."/>
            <person name="Vicente V.A."/>
        </authorList>
    </citation>
    <scope>NUCLEOTIDE SEQUENCE [LARGE SCALE GENOMIC DNA]</scope>
    <source>
        <strain evidence="7 8">CBS 269.37</strain>
    </source>
</reference>
<dbReference type="Gene3D" id="2.60.120.620">
    <property type="entry name" value="q2cbj1_9rhob like domain"/>
    <property type="match status" value="1"/>
</dbReference>
<dbReference type="OrthoDB" id="4132605at2759"/>
<dbReference type="Pfam" id="PF05721">
    <property type="entry name" value="PhyH"/>
    <property type="match status" value="1"/>
</dbReference>
<accession>A0A177EU13</accession>
<dbReference type="RefSeq" id="XP_022507465.1">
    <property type="nucleotide sequence ID" value="XM_022660242.1"/>
</dbReference>
<dbReference type="PANTHER" id="PTHR20883:SF19">
    <property type="entry name" value="MULTIFUNCTIONAL DIOXYGENASE AUSE"/>
    <property type="match status" value="1"/>
</dbReference>
<dbReference type="GO" id="GO:0051213">
    <property type="term" value="F:dioxygenase activity"/>
    <property type="evidence" value="ECO:0007669"/>
    <property type="project" value="UniProtKB-KW"/>
</dbReference>
<dbReference type="Proteomes" id="UP000077002">
    <property type="component" value="Unassembled WGS sequence"/>
</dbReference>
<keyword evidence="8" id="KW-1185">Reference proteome</keyword>
<comment type="similarity">
    <text evidence="2">Belongs to the PhyH family.</text>
</comment>
<keyword evidence="4" id="KW-0223">Dioxygenase</keyword>
<evidence type="ECO:0000256" key="5">
    <source>
        <dbReference type="ARBA" id="ARBA00023002"/>
    </source>
</evidence>
<comment type="caution">
    <text evidence="7">The sequence shown here is derived from an EMBL/GenBank/DDBJ whole genome shotgun (WGS) entry which is preliminary data.</text>
</comment>
<evidence type="ECO:0008006" key="9">
    <source>
        <dbReference type="Google" id="ProtNLM"/>
    </source>
</evidence>
<organism evidence="7 8">
    <name type="scientific">Fonsecaea monophora</name>
    <dbReference type="NCBI Taxonomy" id="254056"/>
    <lineage>
        <taxon>Eukaryota</taxon>
        <taxon>Fungi</taxon>
        <taxon>Dikarya</taxon>
        <taxon>Ascomycota</taxon>
        <taxon>Pezizomycotina</taxon>
        <taxon>Eurotiomycetes</taxon>
        <taxon>Chaetothyriomycetidae</taxon>
        <taxon>Chaetothyriales</taxon>
        <taxon>Herpotrichiellaceae</taxon>
        <taxon>Fonsecaea</taxon>
    </lineage>
</organism>
<dbReference type="EMBL" id="LVKK01000116">
    <property type="protein sequence ID" value="OAG35513.1"/>
    <property type="molecule type" value="Genomic_DNA"/>
</dbReference>
<evidence type="ECO:0000256" key="2">
    <source>
        <dbReference type="ARBA" id="ARBA00005830"/>
    </source>
</evidence>
<keyword evidence="6" id="KW-0408">Iron</keyword>
<name>A0A177EU13_9EURO</name>
<dbReference type="GO" id="GO:0046872">
    <property type="term" value="F:metal ion binding"/>
    <property type="evidence" value="ECO:0007669"/>
    <property type="project" value="UniProtKB-KW"/>
</dbReference>
<evidence type="ECO:0000256" key="6">
    <source>
        <dbReference type="ARBA" id="ARBA00023004"/>
    </source>
</evidence>
<keyword evidence="3" id="KW-0479">Metal-binding</keyword>
<comment type="cofactor">
    <cofactor evidence="1">
        <name>Fe cation</name>
        <dbReference type="ChEBI" id="CHEBI:24875"/>
    </cofactor>
</comment>
<dbReference type="GeneID" id="34605443"/>
<dbReference type="InterPro" id="IPR008775">
    <property type="entry name" value="Phytyl_CoA_dOase-like"/>
</dbReference>
<evidence type="ECO:0000256" key="4">
    <source>
        <dbReference type="ARBA" id="ARBA00022964"/>
    </source>
</evidence>
<dbReference type="SUPFAM" id="SSF51197">
    <property type="entry name" value="Clavaminate synthase-like"/>
    <property type="match status" value="1"/>
</dbReference>
<keyword evidence="5" id="KW-0560">Oxidoreductase</keyword>
<evidence type="ECO:0000313" key="7">
    <source>
        <dbReference type="EMBL" id="OAG35513.1"/>
    </source>
</evidence>
<protein>
    <recommendedName>
        <fullName evidence="9">Phytanoyl-CoA dioxygenase</fullName>
    </recommendedName>
</protein>
<dbReference type="AlphaFoldDB" id="A0A177EU13"/>
<sequence length="327" mass="36172">MSTTQVLCVADCQSQSQSQSQALTDLGIQRVARTTPVSEIGRIIQDDGAVVIKQFLSADQADRINKELDPHLEALIPSGQLVDLNQDIKDFLGHHTKRLTDLLQLSKTWREEVVNDDLMHGISDEVLRKQVGDYWMSTATMMEIGPGNPLQKLHRDFGNWWPSFILGKDAPELMLNFLMATNQTTVENGATRAIPGSHKWDYSAADHNVGDESQAVAVELEKGDCLIIGGKIVHGGGCNQTKDYLRRVIACVVVTSAFTQEEAFSHTVPLELARSLPERVQKILGFRSQWPQGSPGLWSRNADDVGRYLGLMDAGRGDRKVRGGKIE</sequence>
<proteinExistence type="inferred from homology"/>
<dbReference type="PANTHER" id="PTHR20883">
    <property type="entry name" value="PHYTANOYL-COA DIOXYGENASE DOMAIN CONTAINING 1"/>
    <property type="match status" value="1"/>
</dbReference>
<evidence type="ECO:0000256" key="1">
    <source>
        <dbReference type="ARBA" id="ARBA00001962"/>
    </source>
</evidence>
<gene>
    <name evidence="7" type="ORF">AYO21_10321</name>
</gene>
<evidence type="ECO:0000313" key="8">
    <source>
        <dbReference type="Proteomes" id="UP000077002"/>
    </source>
</evidence>